<dbReference type="InterPro" id="IPR036653">
    <property type="entry name" value="CinA-like_C"/>
</dbReference>
<reference evidence="3" key="1">
    <citation type="submission" date="2019-06" db="EMBL/GenBank/DDBJ databases">
        <title>Sulfurimonas gotlandica sp. nov., a chemoautotrophic and psychrotolerant epsilonproteobacterium isolated from a pelagic redoxcline, and an emended description of the genus Sulfurimonas.</title>
        <authorList>
            <person name="Wang S."/>
            <person name="Jiang L."/>
            <person name="Shao Z."/>
        </authorList>
    </citation>
    <scope>NUCLEOTIDE SEQUENCE [LARGE SCALE GENOMIC DNA]</scope>
    <source>
        <strain evidence="3">1-1N</strain>
    </source>
</reference>
<evidence type="ECO:0000313" key="2">
    <source>
        <dbReference type="EMBL" id="QFR43047.1"/>
    </source>
</evidence>
<dbReference type="RefSeq" id="WP_152299110.1">
    <property type="nucleotide sequence ID" value="NZ_CP041166.1"/>
</dbReference>
<dbReference type="InterPro" id="IPR008136">
    <property type="entry name" value="CinA_C"/>
</dbReference>
<dbReference type="AlphaFoldDB" id="A0AAJ4A350"/>
<proteinExistence type="predicted"/>
<dbReference type="Gene3D" id="3.90.950.20">
    <property type="entry name" value="CinA-like"/>
    <property type="match status" value="1"/>
</dbReference>
<dbReference type="EMBL" id="CP041166">
    <property type="protein sequence ID" value="QFR43047.1"/>
    <property type="molecule type" value="Genomic_DNA"/>
</dbReference>
<organism evidence="2 3">
    <name type="scientific">Sulfurimonas xiamenensis</name>
    <dbReference type="NCBI Taxonomy" id="2590021"/>
    <lineage>
        <taxon>Bacteria</taxon>
        <taxon>Pseudomonadati</taxon>
        <taxon>Campylobacterota</taxon>
        <taxon>Epsilonproteobacteria</taxon>
        <taxon>Campylobacterales</taxon>
        <taxon>Sulfurimonadaceae</taxon>
        <taxon>Sulfurimonas</taxon>
    </lineage>
</organism>
<dbReference type="NCBIfam" id="TIGR00199">
    <property type="entry name" value="PncC_domain"/>
    <property type="match status" value="1"/>
</dbReference>
<evidence type="ECO:0000313" key="3">
    <source>
        <dbReference type="Proteomes" id="UP000326061"/>
    </source>
</evidence>
<dbReference type="SUPFAM" id="SSF142433">
    <property type="entry name" value="CinA-like"/>
    <property type="match status" value="1"/>
</dbReference>
<name>A0AAJ4A350_9BACT</name>
<dbReference type="Pfam" id="PF02464">
    <property type="entry name" value="CinA"/>
    <property type="match status" value="1"/>
</dbReference>
<protein>
    <submittedName>
        <fullName evidence="2">CinA family protein</fullName>
    </submittedName>
</protein>
<evidence type="ECO:0000259" key="1">
    <source>
        <dbReference type="Pfam" id="PF02464"/>
    </source>
</evidence>
<dbReference type="KEGG" id="suln:FJR47_03640"/>
<keyword evidence="3" id="KW-1185">Reference proteome</keyword>
<dbReference type="Proteomes" id="UP000326061">
    <property type="component" value="Chromosome"/>
</dbReference>
<accession>A0AAJ4A350</accession>
<feature type="domain" description="CinA C-terminal" evidence="1">
    <location>
        <begin position="205"/>
        <end position="355"/>
    </location>
</feature>
<sequence>MKLHLLFIGNKFIYNRALKEYIIRKIEQKADFINSITFFKESDNSLFLYLERELHSTDKYIIITTKQHFSTLGKLICTVTSDNQVLKDDMLIPSNSSLYEKGSYLLEYKNSTANVLHIDEMEKFPELLLNFEETKYIMHLFDENDREHMISLIAPVAQTYDVKIDIVDIIEGWFIVNIRSKKYGDISQFIASVKQLFPNKIIAAESIESYIIDRLSLHKKKISFAESCTGGLLTYYFTKNNGASKILDGSLVTYANNIKESWLGVNADTLEKHGAVSSEVVLEMSEGALNVSNADYAISISGIAGDSGGTKYKPVGTVYIGVRSKIRHKEIHLNLNGDRNYIQHQSVLFAIKMLLLMDKEMFF</sequence>
<gene>
    <name evidence="2" type="ORF">FJR47_03640</name>
</gene>